<reference evidence="1" key="1">
    <citation type="submission" date="2020-11" db="EMBL/GenBank/DDBJ databases">
        <authorList>
            <person name="Davenport K.M."/>
            <person name="Bickhart D.M."/>
            <person name="Smith T.P.L."/>
            <person name="Murdoch B.M."/>
            <person name="Rosen B.D."/>
        </authorList>
    </citation>
    <scope>NUCLEOTIDE SEQUENCE [LARGE SCALE GENOMIC DNA]</scope>
    <source>
        <strain evidence="1">OAR_USU_Benz2616</strain>
    </source>
</reference>
<accession>A0AC11ES58</accession>
<reference evidence="1" key="2">
    <citation type="submission" date="2025-08" db="UniProtKB">
        <authorList>
            <consortium name="Ensembl"/>
        </authorList>
    </citation>
    <scope>IDENTIFICATION</scope>
</reference>
<dbReference type="Ensembl" id="ENSOART00020053398.1">
    <property type="protein sequence ID" value="ENSOARP00020062465.1"/>
    <property type="gene ID" value="ENSOARG00020019032.2"/>
</dbReference>
<reference evidence="1" key="3">
    <citation type="submission" date="2025-09" db="UniProtKB">
        <authorList>
            <consortium name="Ensembl"/>
        </authorList>
    </citation>
    <scope>IDENTIFICATION</scope>
</reference>
<gene>
    <name evidence="1" type="primary">LOC114110579</name>
</gene>
<proteinExistence type="predicted"/>
<protein>
    <submittedName>
        <fullName evidence="1">Uncharacterized protein</fullName>
    </submittedName>
</protein>
<sequence length="233" mass="25500">RPERLEGGLGRGCFSPAPSGGRIRCQGPPSVIFPSFSSHWHWGLCPQGGTQRGWRSRGSECDQLGKCPPPFGSRILNFLATGLRNVLRRQGFYSNGAFPGSPLSSLPPQLPNPPSPRPVKGLVRPLRLPSCRVAQDFDTSARGMSSTLARNEEKKGSRPSQPTTPATSLGCNLKVSRSEEFLTQISTELTDEALFVAAYHMNPVPIKEKQTQDRGTQISKHVFFTKTRGTDTR</sequence>
<name>A0AC11ES58_SHEEP</name>
<evidence type="ECO:0000313" key="1">
    <source>
        <dbReference type="Ensembl" id="ENSOARP00020062465.1"/>
    </source>
</evidence>
<organism evidence="1">
    <name type="scientific">Ovis aries</name>
    <name type="common">Sheep</name>
    <dbReference type="NCBI Taxonomy" id="9940"/>
    <lineage>
        <taxon>Eukaryota</taxon>
        <taxon>Metazoa</taxon>
        <taxon>Chordata</taxon>
        <taxon>Craniata</taxon>
        <taxon>Vertebrata</taxon>
        <taxon>Euteleostomi</taxon>
        <taxon>Mammalia</taxon>
        <taxon>Eutheria</taxon>
        <taxon>Laurasiatheria</taxon>
        <taxon>Artiodactyla</taxon>
        <taxon>Ruminantia</taxon>
        <taxon>Pecora</taxon>
        <taxon>Bovidae</taxon>
        <taxon>Caprinae</taxon>
        <taxon>Ovis</taxon>
    </lineage>
</organism>